<dbReference type="InterPro" id="IPR036187">
    <property type="entry name" value="DNA_mismatch_repair_MutS_sf"/>
</dbReference>
<evidence type="ECO:0000256" key="2">
    <source>
        <dbReference type="ARBA" id="ARBA00022840"/>
    </source>
</evidence>
<dbReference type="InterPro" id="IPR000432">
    <property type="entry name" value="DNA_mismatch_repair_MutS_C"/>
</dbReference>
<evidence type="ECO:0000313" key="5">
    <source>
        <dbReference type="EMBL" id="GGC25510.1"/>
    </source>
</evidence>
<evidence type="ECO:0000256" key="1">
    <source>
        <dbReference type="ARBA" id="ARBA00022741"/>
    </source>
</evidence>
<dbReference type="Gene3D" id="3.40.50.300">
    <property type="entry name" value="P-loop containing nucleotide triphosphate hydrolases"/>
    <property type="match status" value="1"/>
</dbReference>
<name>A0ABQ1LQF8_9SPHI</name>
<protein>
    <submittedName>
        <fullName evidence="5">DNA mismatch repair protein MutS</fullName>
    </submittedName>
</protein>
<evidence type="ECO:0000256" key="3">
    <source>
        <dbReference type="ARBA" id="ARBA00023125"/>
    </source>
</evidence>
<dbReference type="RefSeq" id="WP_229717491.1">
    <property type="nucleotide sequence ID" value="NZ_BMIK01000004.1"/>
</dbReference>
<dbReference type="Pfam" id="PF00488">
    <property type="entry name" value="MutS_V"/>
    <property type="match status" value="1"/>
</dbReference>
<sequence length="435" mass="49750">MDPFYTDKQTLSDLQLLDDGPDSVFACFNKTITYGGEDALRELFRKPLTDLNQLQQRSATIRFLMDQVDELRLDKTTVDFLDYYLKSPERPVSFSVYRGIRNTVKFFFSPNQAFYAKRRGIAEMVDTLMFIKQFGETHPEGNNIPLLADLQESLHKLTQHPILKKLVNAPQRRLKRYTLEQIDFLLRKEYYQETLTLLDQLYFLDAYYAVASTSRARGFTFPTFQEKENLSLEGVFHPLVSNPVANAVILDTDKRVNFITGANMSGKSTLMKATGIAVYLAHIGFPVPASRMETCILDGLITTINLADNINDGYSHFYSEVKRVKLVAQQIHQSDRLLVIFDELFRGTNIKDAYDGSLRIIQAFSGLGKGFFMVSTHIVEVAQALSTNGKIAFNYLPSRMEKERPVFDYQLRGGITDDRIGLWILQNEGIFELLK</sequence>
<dbReference type="PANTHER" id="PTHR11361:SF99">
    <property type="entry name" value="DNA MISMATCH REPAIR PROTEIN"/>
    <property type="match status" value="1"/>
</dbReference>
<dbReference type="Proteomes" id="UP000597338">
    <property type="component" value="Unassembled WGS sequence"/>
</dbReference>
<keyword evidence="3" id="KW-0238">DNA-binding</keyword>
<keyword evidence="1" id="KW-0547">Nucleotide-binding</keyword>
<feature type="domain" description="DNA mismatch repair proteins mutS family" evidence="4">
    <location>
        <begin position="254"/>
        <end position="435"/>
    </location>
</feature>
<dbReference type="Gene3D" id="1.10.1420.10">
    <property type="match status" value="1"/>
</dbReference>
<dbReference type="SUPFAM" id="SSF52540">
    <property type="entry name" value="P-loop containing nucleoside triphosphate hydrolases"/>
    <property type="match status" value="1"/>
</dbReference>
<accession>A0ABQ1LQF8</accession>
<comment type="caution">
    <text evidence="5">The sequence shown here is derived from an EMBL/GenBank/DDBJ whole genome shotgun (WGS) entry which is preliminary data.</text>
</comment>
<organism evidence="5 6">
    <name type="scientific">Parapedobacter defluvii</name>
    <dbReference type="NCBI Taxonomy" id="2045106"/>
    <lineage>
        <taxon>Bacteria</taxon>
        <taxon>Pseudomonadati</taxon>
        <taxon>Bacteroidota</taxon>
        <taxon>Sphingobacteriia</taxon>
        <taxon>Sphingobacteriales</taxon>
        <taxon>Sphingobacteriaceae</taxon>
        <taxon>Parapedobacter</taxon>
    </lineage>
</organism>
<keyword evidence="6" id="KW-1185">Reference proteome</keyword>
<evidence type="ECO:0000259" key="4">
    <source>
        <dbReference type="SMART" id="SM00534"/>
    </source>
</evidence>
<reference evidence="6" key="1">
    <citation type="journal article" date="2019" name="Int. J. Syst. Evol. Microbiol.">
        <title>The Global Catalogue of Microorganisms (GCM) 10K type strain sequencing project: providing services to taxonomists for standard genome sequencing and annotation.</title>
        <authorList>
            <consortium name="The Broad Institute Genomics Platform"/>
            <consortium name="The Broad Institute Genome Sequencing Center for Infectious Disease"/>
            <person name="Wu L."/>
            <person name="Ma J."/>
        </authorList>
    </citation>
    <scope>NUCLEOTIDE SEQUENCE [LARGE SCALE GENOMIC DNA]</scope>
    <source>
        <strain evidence="6">CGMCC 1.15342</strain>
    </source>
</reference>
<dbReference type="SMART" id="SM00534">
    <property type="entry name" value="MUTSac"/>
    <property type="match status" value="1"/>
</dbReference>
<dbReference type="EMBL" id="BMIK01000004">
    <property type="protein sequence ID" value="GGC25510.1"/>
    <property type="molecule type" value="Genomic_DNA"/>
</dbReference>
<evidence type="ECO:0000313" key="6">
    <source>
        <dbReference type="Proteomes" id="UP000597338"/>
    </source>
</evidence>
<dbReference type="PANTHER" id="PTHR11361">
    <property type="entry name" value="DNA MISMATCH REPAIR PROTEIN MUTS FAMILY MEMBER"/>
    <property type="match status" value="1"/>
</dbReference>
<proteinExistence type="predicted"/>
<dbReference type="SUPFAM" id="SSF48334">
    <property type="entry name" value="DNA repair protein MutS, domain III"/>
    <property type="match status" value="1"/>
</dbReference>
<keyword evidence="2" id="KW-0067">ATP-binding</keyword>
<dbReference type="InterPro" id="IPR027417">
    <property type="entry name" value="P-loop_NTPase"/>
</dbReference>
<dbReference type="InterPro" id="IPR045076">
    <property type="entry name" value="MutS"/>
</dbReference>
<gene>
    <name evidence="5" type="ORF">GCM10011386_16860</name>
</gene>